<feature type="signal peptide" evidence="1">
    <location>
        <begin position="1"/>
        <end position="19"/>
    </location>
</feature>
<evidence type="ECO:0000256" key="1">
    <source>
        <dbReference type="SAM" id="SignalP"/>
    </source>
</evidence>
<comment type="caution">
    <text evidence="2">The sequence shown here is derived from an EMBL/GenBank/DDBJ whole genome shotgun (WGS) entry which is preliminary data.</text>
</comment>
<evidence type="ECO:0008006" key="4">
    <source>
        <dbReference type="Google" id="ProtNLM"/>
    </source>
</evidence>
<dbReference type="Proteomes" id="UP001610335">
    <property type="component" value="Unassembled WGS sequence"/>
</dbReference>
<keyword evidence="1" id="KW-0732">Signal</keyword>
<proteinExistence type="predicted"/>
<gene>
    <name evidence="2" type="ORF">BDW59DRAFT_148899</name>
</gene>
<feature type="chain" id="PRO_5046033815" description="CBM1 domain-containing protein" evidence="1">
    <location>
        <begin position="20"/>
        <end position="74"/>
    </location>
</feature>
<organism evidence="2 3">
    <name type="scientific">Aspergillus cavernicola</name>
    <dbReference type="NCBI Taxonomy" id="176166"/>
    <lineage>
        <taxon>Eukaryota</taxon>
        <taxon>Fungi</taxon>
        <taxon>Dikarya</taxon>
        <taxon>Ascomycota</taxon>
        <taxon>Pezizomycotina</taxon>
        <taxon>Eurotiomycetes</taxon>
        <taxon>Eurotiomycetidae</taxon>
        <taxon>Eurotiales</taxon>
        <taxon>Aspergillaceae</taxon>
        <taxon>Aspergillus</taxon>
        <taxon>Aspergillus subgen. Nidulantes</taxon>
    </lineage>
</organism>
<keyword evidence="3" id="KW-1185">Reference proteome</keyword>
<dbReference type="EMBL" id="JBFXLS010000054">
    <property type="protein sequence ID" value="KAL2823252.1"/>
    <property type="molecule type" value="Genomic_DNA"/>
</dbReference>
<evidence type="ECO:0000313" key="2">
    <source>
        <dbReference type="EMBL" id="KAL2823252.1"/>
    </source>
</evidence>
<accession>A0ABR4I659</accession>
<dbReference type="PROSITE" id="PS51257">
    <property type="entry name" value="PROKAR_LIPOPROTEIN"/>
    <property type="match status" value="1"/>
</dbReference>
<evidence type="ECO:0000313" key="3">
    <source>
        <dbReference type="Proteomes" id="UP001610335"/>
    </source>
</evidence>
<protein>
    <recommendedName>
        <fullName evidence="4">CBM1 domain-containing protein</fullName>
    </recommendedName>
</protein>
<sequence>MKLISIIPLLASLPALSSAYVTLGTACSGAGYDCTDTYHSIGVCNGRNWQLSADCGEGFCVWPAGDPTPWCNSS</sequence>
<name>A0ABR4I659_9EURO</name>
<reference evidence="2 3" key="1">
    <citation type="submission" date="2024-07" db="EMBL/GenBank/DDBJ databases">
        <title>Section-level genome sequencing and comparative genomics of Aspergillus sections Usti and Cavernicolus.</title>
        <authorList>
            <consortium name="Lawrence Berkeley National Laboratory"/>
            <person name="Nybo J.L."/>
            <person name="Vesth T.C."/>
            <person name="Theobald S."/>
            <person name="Frisvad J.C."/>
            <person name="Larsen T.O."/>
            <person name="Kjaerboelling I."/>
            <person name="Rothschild-Mancinelli K."/>
            <person name="Lyhne E.K."/>
            <person name="Kogle M.E."/>
            <person name="Barry K."/>
            <person name="Clum A."/>
            <person name="Na H."/>
            <person name="Ledsgaard L."/>
            <person name="Lin J."/>
            <person name="Lipzen A."/>
            <person name="Kuo A."/>
            <person name="Riley R."/>
            <person name="Mondo S."/>
            <person name="LaButti K."/>
            <person name="Haridas S."/>
            <person name="Pangalinan J."/>
            <person name="Salamov A.A."/>
            <person name="Simmons B.A."/>
            <person name="Magnuson J.K."/>
            <person name="Chen J."/>
            <person name="Drula E."/>
            <person name="Henrissat B."/>
            <person name="Wiebenga A."/>
            <person name="Lubbers R.J."/>
            <person name="Gomes A.C."/>
            <person name="Makela M.R."/>
            <person name="Stajich J."/>
            <person name="Grigoriev I.V."/>
            <person name="Mortensen U.H."/>
            <person name="De vries R.P."/>
            <person name="Baker S.E."/>
            <person name="Andersen M.R."/>
        </authorList>
    </citation>
    <scope>NUCLEOTIDE SEQUENCE [LARGE SCALE GENOMIC DNA]</scope>
    <source>
        <strain evidence="2 3">CBS 600.67</strain>
    </source>
</reference>